<gene>
    <name evidence="1" type="ORF">LCGC14_2092270</name>
</gene>
<organism evidence="1">
    <name type="scientific">marine sediment metagenome</name>
    <dbReference type="NCBI Taxonomy" id="412755"/>
    <lineage>
        <taxon>unclassified sequences</taxon>
        <taxon>metagenomes</taxon>
        <taxon>ecological metagenomes</taxon>
    </lineage>
</organism>
<comment type="caution">
    <text evidence="1">The sequence shown here is derived from an EMBL/GenBank/DDBJ whole genome shotgun (WGS) entry which is preliminary data.</text>
</comment>
<dbReference type="Gene3D" id="3.30.1300.30">
    <property type="entry name" value="GSPII I/J protein-like"/>
    <property type="match status" value="1"/>
</dbReference>
<reference evidence="1" key="1">
    <citation type="journal article" date="2015" name="Nature">
        <title>Complex archaea that bridge the gap between prokaryotes and eukaryotes.</title>
        <authorList>
            <person name="Spang A."/>
            <person name="Saw J.H."/>
            <person name="Jorgensen S.L."/>
            <person name="Zaremba-Niedzwiedzka K."/>
            <person name="Martijn J."/>
            <person name="Lind A.E."/>
            <person name="van Eijk R."/>
            <person name="Schleper C."/>
            <person name="Guy L."/>
            <person name="Ettema T.J."/>
        </authorList>
    </citation>
    <scope>NUCLEOTIDE SEQUENCE</scope>
</reference>
<evidence type="ECO:0000313" key="1">
    <source>
        <dbReference type="EMBL" id="KKL71706.1"/>
    </source>
</evidence>
<accession>A0A0F9EZR5</accession>
<sequence length="79" mass="8790">MKHGKENGAALISVLLIFTLITILASQLITRSQADIERTYWLTTEAQAYQYALGGEMLARQVLYSKYQALRSEGLAISP</sequence>
<dbReference type="EMBL" id="LAZR01025508">
    <property type="protein sequence ID" value="KKL71706.1"/>
    <property type="molecule type" value="Genomic_DNA"/>
</dbReference>
<feature type="non-terminal residue" evidence="1">
    <location>
        <position position="79"/>
    </location>
</feature>
<proteinExistence type="predicted"/>
<protein>
    <submittedName>
        <fullName evidence="1">Uncharacterized protein</fullName>
    </submittedName>
</protein>
<name>A0A0F9EZR5_9ZZZZ</name>
<dbReference type="AlphaFoldDB" id="A0A0F9EZR5"/>